<dbReference type="EMBL" id="MNUE01000001">
    <property type="protein sequence ID" value="OJD40499.1"/>
    <property type="molecule type" value="Genomic_DNA"/>
</dbReference>
<dbReference type="GeneID" id="31010121"/>
<name>A0A1J9S6D5_9PEZI</name>
<dbReference type="RefSeq" id="XP_020135342.1">
    <property type="nucleotide sequence ID" value="XM_020269862.1"/>
</dbReference>
<keyword evidence="3" id="KW-1185">Reference proteome</keyword>
<keyword evidence="1" id="KW-0472">Membrane</keyword>
<evidence type="ECO:0000313" key="2">
    <source>
        <dbReference type="EMBL" id="OJD40499.1"/>
    </source>
</evidence>
<proteinExistence type="predicted"/>
<dbReference type="Proteomes" id="UP000183809">
    <property type="component" value="Unassembled WGS sequence"/>
</dbReference>
<keyword evidence="1" id="KW-1133">Transmembrane helix</keyword>
<keyword evidence="1" id="KW-0812">Transmembrane</keyword>
<sequence length="194" mass="20417">MARSLKAHDVAGMVICLGVALFLVVTILKSFHMAFGFIFPIISPEEREGLQRNGTVTPMFTVTGPSAVTVGEAATVTVREATTVTVREATTVTVHEAITVAVTVPNAEALTSVSTKVDSCSPTSKVRTFFSQWSTPVAIVHDLTSAETSMKTLTFTGALTQVVCAPSLSTPTSFNTVYTAGPIQTGRNHVAVTP</sequence>
<organism evidence="2 3">
    <name type="scientific">Diplodia corticola</name>
    <dbReference type="NCBI Taxonomy" id="236234"/>
    <lineage>
        <taxon>Eukaryota</taxon>
        <taxon>Fungi</taxon>
        <taxon>Dikarya</taxon>
        <taxon>Ascomycota</taxon>
        <taxon>Pezizomycotina</taxon>
        <taxon>Dothideomycetes</taxon>
        <taxon>Dothideomycetes incertae sedis</taxon>
        <taxon>Botryosphaeriales</taxon>
        <taxon>Botryosphaeriaceae</taxon>
        <taxon>Diplodia</taxon>
    </lineage>
</organism>
<evidence type="ECO:0000256" key="1">
    <source>
        <dbReference type="SAM" id="Phobius"/>
    </source>
</evidence>
<accession>A0A1J9S6D5</accession>
<comment type="caution">
    <text evidence="2">The sequence shown here is derived from an EMBL/GenBank/DDBJ whole genome shotgun (WGS) entry which is preliminary data.</text>
</comment>
<reference evidence="2 3" key="1">
    <citation type="submission" date="2016-10" db="EMBL/GenBank/DDBJ databases">
        <title>Proteomics and genomics reveal pathogen-plant mechanisms compatible with a hemibiotrophic lifestyle of Diplodia corticola.</title>
        <authorList>
            <person name="Fernandes I."/>
            <person name="De Jonge R."/>
            <person name="Van De Peer Y."/>
            <person name="Devreese B."/>
            <person name="Alves A."/>
            <person name="Esteves A.C."/>
        </authorList>
    </citation>
    <scope>NUCLEOTIDE SEQUENCE [LARGE SCALE GENOMIC DNA]</scope>
    <source>
        <strain evidence="2 3">CBS 112549</strain>
    </source>
</reference>
<protein>
    <submittedName>
        <fullName evidence="2">Uncharacterized protein</fullName>
    </submittedName>
</protein>
<gene>
    <name evidence="2" type="ORF">BKCO1_1000462</name>
</gene>
<evidence type="ECO:0000313" key="3">
    <source>
        <dbReference type="Proteomes" id="UP000183809"/>
    </source>
</evidence>
<dbReference type="AlphaFoldDB" id="A0A1J9S6D5"/>
<feature type="transmembrane region" description="Helical" evidence="1">
    <location>
        <begin position="12"/>
        <end position="42"/>
    </location>
</feature>